<dbReference type="AlphaFoldDB" id="A0A5C4SY27"/>
<evidence type="ECO:0000256" key="1">
    <source>
        <dbReference type="SAM" id="Phobius"/>
    </source>
</evidence>
<dbReference type="RefSeq" id="WP_139606835.1">
    <property type="nucleotide sequence ID" value="NZ_VDCQ01000076.1"/>
</dbReference>
<protein>
    <submittedName>
        <fullName evidence="2">Uncharacterized protein</fullName>
    </submittedName>
</protein>
<dbReference type="EMBL" id="VDCQ01000076">
    <property type="protein sequence ID" value="TNJ61228.1"/>
    <property type="molecule type" value="Genomic_DNA"/>
</dbReference>
<organism evidence="2 3">
    <name type="scientific">Paenibacillus hemerocallicola</name>
    <dbReference type="NCBI Taxonomy" id="1172614"/>
    <lineage>
        <taxon>Bacteria</taxon>
        <taxon>Bacillati</taxon>
        <taxon>Bacillota</taxon>
        <taxon>Bacilli</taxon>
        <taxon>Bacillales</taxon>
        <taxon>Paenibacillaceae</taxon>
        <taxon>Paenibacillus</taxon>
    </lineage>
</organism>
<feature type="transmembrane region" description="Helical" evidence="1">
    <location>
        <begin position="40"/>
        <end position="59"/>
    </location>
</feature>
<dbReference type="OrthoDB" id="2667113at2"/>
<evidence type="ECO:0000313" key="3">
    <source>
        <dbReference type="Proteomes" id="UP000307943"/>
    </source>
</evidence>
<reference evidence="2 3" key="1">
    <citation type="submission" date="2019-05" db="EMBL/GenBank/DDBJ databases">
        <title>We sequenced the genome of Paenibacillus hemerocallicola KCTC 33185 for further insight into its adaptation and study the phylogeny of Paenibacillus.</title>
        <authorList>
            <person name="Narsing Rao M.P."/>
        </authorList>
    </citation>
    <scope>NUCLEOTIDE SEQUENCE [LARGE SCALE GENOMIC DNA]</scope>
    <source>
        <strain evidence="2 3">KCTC 33185</strain>
    </source>
</reference>
<accession>A0A5C4SY27</accession>
<keyword evidence="1" id="KW-0812">Transmembrane</keyword>
<keyword evidence="1" id="KW-0472">Membrane</keyword>
<gene>
    <name evidence="2" type="ORF">FE784_34680</name>
</gene>
<proteinExistence type="predicted"/>
<dbReference type="Proteomes" id="UP000307943">
    <property type="component" value="Unassembled WGS sequence"/>
</dbReference>
<sequence length="60" mass="6771">MYVFFVSFILLFFLGLLFVPFVGLRLSRGGPFVKNDWRKTVAFSAAQALVLASIATVWIE</sequence>
<evidence type="ECO:0000313" key="2">
    <source>
        <dbReference type="EMBL" id="TNJ61228.1"/>
    </source>
</evidence>
<feature type="transmembrane region" description="Helical" evidence="1">
    <location>
        <begin position="6"/>
        <end position="28"/>
    </location>
</feature>
<name>A0A5C4SY27_9BACL</name>
<keyword evidence="3" id="KW-1185">Reference proteome</keyword>
<keyword evidence="1" id="KW-1133">Transmembrane helix</keyword>
<comment type="caution">
    <text evidence="2">The sequence shown here is derived from an EMBL/GenBank/DDBJ whole genome shotgun (WGS) entry which is preliminary data.</text>
</comment>